<keyword evidence="2" id="KW-0472">Membrane</keyword>
<protein>
    <submittedName>
        <fullName evidence="3">Uncharacterized protein</fullName>
    </submittedName>
</protein>
<gene>
    <name evidence="3" type="ORF">DFJ66_1956</name>
</gene>
<dbReference type="AlphaFoldDB" id="A0A495X7W7"/>
<evidence type="ECO:0000313" key="3">
    <source>
        <dbReference type="EMBL" id="RKT68763.1"/>
    </source>
</evidence>
<dbReference type="Proteomes" id="UP000272729">
    <property type="component" value="Unassembled WGS sequence"/>
</dbReference>
<keyword evidence="2" id="KW-1133">Transmembrane helix</keyword>
<organism evidence="3 4">
    <name type="scientific">Saccharothrix variisporea</name>
    <dbReference type="NCBI Taxonomy" id="543527"/>
    <lineage>
        <taxon>Bacteria</taxon>
        <taxon>Bacillati</taxon>
        <taxon>Actinomycetota</taxon>
        <taxon>Actinomycetes</taxon>
        <taxon>Pseudonocardiales</taxon>
        <taxon>Pseudonocardiaceae</taxon>
        <taxon>Saccharothrix</taxon>
    </lineage>
</organism>
<keyword evidence="2" id="KW-0812">Transmembrane</keyword>
<keyword evidence="4" id="KW-1185">Reference proteome</keyword>
<evidence type="ECO:0000313" key="4">
    <source>
        <dbReference type="Proteomes" id="UP000272729"/>
    </source>
</evidence>
<accession>A0A495X7W7</accession>
<feature type="region of interest" description="Disordered" evidence="1">
    <location>
        <begin position="1"/>
        <end position="25"/>
    </location>
</feature>
<proteinExistence type="predicted"/>
<evidence type="ECO:0000256" key="1">
    <source>
        <dbReference type="SAM" id="MobiDB-lite"/>
    </source>
</evidence>
<evidence type="ECO:0000256" key="2">
    <source>
        <dbReference type="SAM" id="Phobius"/>
    </source>
</evidence>
<sequence>MPRRPGYPADMRKEAPVKDKVEKGDTETRPWLTRAQLLALVVGSLQIVFALVPVLPMSTGNQALHVCTGLVGLALAWKHQYARLYGIALLLVYGKLYLDGVDASTSWLQLPTLETVANGRSAVAGLVIALVPAVTRR</sequence>
<name>A0A495X7W7_9PSEU</name>
<feature type="transmembrane region" description="Helical" evidence="2">
    <location>
        <begin position="82"/>
        <end position="98"/>
    </location>
</feature>
<feature type="compositionally biased region" description="Basic and acidic residues" evidence="1">
    <location>
        <begin position="10"/>
        <end position="25"/>
    </location>
</feature>
<reference evidence="3 4" key="1">
    <citation type="submission" date="2018-10" db="EMBL/GenBank/DDBJ databases">
        <title>Sequencing the genomes of 1000 actinobacteria strains.</title>
        <authorList>
            <person name="Klenk H.-P."/>
        </authorList>
    </citation>
    <scope>NUCLEOTIDE SEQUENCE [LARGE SCALE GENOMIC DNA]</scope>
    <source>
        <strain evidence="3 4">DSM 43911</strain>
    </source>
</reference>
<dbReference type="EMBL" id="RBXR01000001">
    <property type="protein sequence ID" value="RKT68763.1"/>
    <property type="molecule type" value="Genomic_DNA"/>
</dbReference>
<feature type="transmembrane region" description="Helical" evidence="2">
    <location>
        <begin position="37"/>
        <end position="56"/>
    </location>
</feature>
<comment type="caution">
    <text evidence="3">The sequence shown here is derived from an EMBL/GenBank/DDBJ whole genome shotgun (WGS) entry which is preliminary data.</text>
</comment>